<gene>
    <name evidence="2" type="ORF">SBAD_LOCUS12299</name>
</gene>
<dbReference type="InterPro" id="IPR036372">
    <property type="entry name" value="BEACH_dom_sf"/>
</dbReference>
<evidence type="ECO:0000313" key="3">
    <source>
        <dbReference type="Proteomes" id="UP000270296"/>
    </source>
</evidence>
<dbReference type="PROSITE" id="PS50197">
    <property type="entry name" value="BEACH"/>
    <property type="match status" value="1"/>
</dbReference>
<dbReference type="PANTHER" id="PTHR13743">
    <property type="entry name" value="BEIGE/BEACH-RELATED"/>
    <property type="match status" value="1"/>
</dbReference>
<dbReference type="GO" id="GO:0008104">
    <property type="term" value="P:intracellular protein localization"/>
    <property type="evidence" value="ECO:0007669"/>
    <property type="project" value="TreeGrafter"/>
</dbReference>
<name>A0A183J8V1_9BILA</name>
<dbReference type="SMART" id="SM01026">
    <property type="entry name" value="Beach"/>
    <property type="match status" value="1"/>
</dbReference>
<sequence>MSITLVSVKISSSAFTVFIAVACDLGRTYNDINQYPVYPWILSNYDSAELDLKQPANFRDLSKPVGALNEKRQAYFQERYTQWEHDKIPPFHYGTHYSTAAFALNWLIRLEPFTTMFLNLQGGKFDHPDRIFHSIKESWQSCLRDTHDVKELIPEFFYLPEMLININEYQFGKRDDNEIVNDVILPPWAKSPEHFVAVHRQVTSI</sequence>
<dbReference type="GO" id="GO:0019901">
    <property type="term" value="F:protein kinase binding"/>
    <property type="evidence" value="ECO:0007669"/>
    <property type="project" value="TreeGrafter"/>
</dbReference>
<dbReference type="GO" id="GO:0016020">
    <property type="term" value="C:membrane"/>
    <property type="evidence" value="ECO:0007669"/>
    <property type="project" value="TreeGrafter"/>
</dbReference>
<protein>
    <submittedName>
        <fullName evidence="4">BEACH domain-containing protein</fullName>
    </submittedName>
</protein>
<dbReference type="GO" id="GO:0005829">
    <property type="term" value="C:cytosol"/>
    <property type="evidence" value="ECO:0007669"/>
    <property type="project" value="TreeGrafter"/>
</dbReference>
<dbReference type="PANTHER" id="PTHR13743:SF162">
    <property type="entry name" value="NEUROBEACHIN"/>
    <property type="match status" value="1"/>
</dbReference>
<dbReference type="Pfam" id="PF02138">
    <property type="entry name" value="Beach"/>
    <property type="match status" value="1"/>
</dbReference>
<reference evidence="4" key="1">
    <citation type="submission" date="2016-06" db="UniProtKB">
        <authorList>
            <consortium name="WormBaseParasite"/>
        </authorList>
    </citation>
    <scope>IDENTIFICATION</scope>
</reference>
<dbReference type="AlphaFoldDB" id="A0A183J8V1"/>
<dbReference type="Gene3D" id="1.10.1540.10">
    <property type="entry name" value="BEACH domain"/>
    <property type="match status" value="1"/>
</dbReference>
<proteinExistence type="predicted"/>
<dbReference type="InterPro" id="IPR050865">
    <property type="entry name" value="BEACH_Domain"/>
</dbReference>
<dbReference type="WBParaSite" id="SBAD_0001270501-mRNA-1">
    <property type="protein sequence ID" value="SBAD_0001270501-mRNA-1"/>
    <property type="gene ID" value="SBAD_0001270501"/>
</dbReference>
<evidence type="ECO:0000313" key="4">
    <source>
        <dbReference type="WBParaSite" id="SBAD_0001270501-mRNA-1"/>
    </source>
</evidence>
<dbReference type="EMBL" id="UZAM01017410">
    <property type="protein sequence ID" value="VDP47169.1"/>
    <property type="molecule type" value="Genomic_DNA"/>
</dbReference>
<organism evidence="4">
    <name type="scientific">Soboliphyme baturini</name>
    <dbReference type="NCBI Taxonomy" id="241478"/>
    <lineage>
        <taxon>Eukaryota</taxon>
        <taxon>Metazoa</taxon>
        <taxon>Ecdysozoa</taxon>
        <taxon>Nematoda</taxon>
        <taxon>Enoplea</taxon>
        <taxon>Dorylaimia</taxon>
        <taxon>Dioctophymatida</taxon>
        <taxon>Dioctophymatoidea</taxon>
        <taxon>Soboliphymatidae</taxon>
        <taxon>Soboliphyme</taxon>
    </lineage>
</organism>
<dbReference type="InterPro" id="IPR000409">
    <property type="entry name" value="BEACH_dom"/>
</dbReference>
<evidence type="ECO:0000259" key="1">
    <source>
        <dbReference type="PROSITE" id="PS50197"/>
    </source>
</evidence>
<accession>A0A183J8V1</accession>
<reference evidence="2 3" key="2">
    <citation type="submission" date="2018-11" db="EMBL/GenBank/DDBJ databases">
        <authorList>
            <consortium name="Pathogen Informatics"/>
        </authorList>
    </citation>
    <scope>NUCLEOTIDE SEQUENCE [LARGE SCALE GENOMIC DNA]</scope>
</reference>
<dbReference type="CDD" id="cd06071">
    <property type="entry name" value="Beach"/>
    <property type="match status" value="1"/>
</dbReference>
<dbReference type="OrthoDB" id="26681at2759"/>
<dbReference type="SUPFAM" id="SSF81837">
    <property type="entry name" value="BEACH domain"/>
    <property type="match status" value="1"/>
</dbReference>
<keyword evidence="3" id="KW-1185">Reference proteome</keyword>
<dbReference type="Proteomes" id="UP000270296">
    <property type="component" value="Unassembled WGS sequence"/>
</dbReference>
<feature type="domain" description="BEACH" evidence="1">
    <location>
        <begin position="1"/>
        <end position="205"/>
    </location>
</feature>
<evidence type="ECO:0000313" key="2">
    <source>
        <dbReference type="EMBL" id="VDP47169.1"/>
    </source>
</evidence>